<dbReference type="EMBL" id="DLUI01000131">
    <property type="protein sequence ID" value="DAB37828.1"/>
    <property type="molecule type" value="Genomic_DNA"/>
</dbReference>
<evidence type="ECO:0008006" key="3">
    <source>
        <dbReference type="Google" id="ProtNLM"/>
    </source>
</evidence>
<dbReference type="InterPro" id="IPR008995">
    <property type="entry name" value="Mo/tungstate-bd_C_term_dom"/>
</dbReference>
<dbReference type="AlphaFoldDB" id="A0A2D3WBN1"/>
<organism evidence="1 2">
    <name type="scientific">Sulfuricurvum kujiense</name>
    <dbReference type="NCBI Taxonomy" id="148813"/>
    <lineage>
        <taxon>Bacteria</taxon>
        <taxon>Pseudomonadati</taxon>
        <taxon>Campylobacterota</taxon>
        <taxon>Epsilonproteobacteria</taxon>
        <taxon>Campylobacterales</taxon>
        <taxon>Sulfurimonadaceae</taxon>
        <taxon>Sulfuricurvum</taxon>
    </lineage>
</organism>
<comment type="caution">
    <text evidence="1">The sequence shown here is derived from an EMBL/GenBank/DDBJ whole genome shotgun (WGS) entry which is preliminary data.</text>
</comment>
<proteinExistence type="predicted"/>
<dbReference type="Proteomes" id="UP000228859">
    <property type="component" value="Unassembled WGS sequence"/>
</dbReference>
<reference evidence="1 2" key="1">
    <citation type="journal article" date="2017" name="Front. Microbiol.">
        <title>Comparative Genomic Analysis of the Class Epsilonproteobacteria and Proposed Reclassification to Epsilonbacteraeota (phyl. nov.).</title>
        <authorList>
            <person name="Waite D.W."/>
            <person name="Vanwonterghem I."/>
            <person name="Rinke C."/>
            <person name="Parks D.H."/>
            <person name="Zhang Y."/>
            <person name="Takai K."/>
            <person name="Sievert S.M."/>
            <person name="Simon J."/>
            <person name="Campbell B.J."/>
            <person name="Hanson T.E."/>
            <person name="Woyke T."/>
            <person name="Klotz M.G."/>
            <person name="Hugenholtz P."/>
        </authorList>
    </citation>
    <scope>NUCLEOTIDE SEQUENCE [LARGE SCALE GENOMIC DNA]</scope>
    <source>
        <strain evidence="1">UBA12443</strain>
    </source>
</reference>
<gene>
    <name evidence="1" type="ORF">CFH83_09145</name>
</gene>
<dbReference type="SUPFAM" id="SSF50331">
    <property type="entry name" value="MOP-like"/>
    <property type="match status" value="1"/>
</dbReference>
<protein>
    <recommendedName>
        <fullName evidence="3">Transport-associated OB type 1 domain-containing protein</fullName>
    </recommendedName>
</protein>
<name>A0A2D3WBN1_9BACT</name>
<accession>A0A2D3WBN1</accession>
<dbReference type="RefSeq" id="WP_294893493.1">
    <property type="nucleotide sequence ID" value="NZ_DLUI01000131.1"/>
</dbReference>
<sequence>MNTLPATLTAITASKHLSILTVAVGEDNFYLLLAEQCHDAIGEPLMLAFKETEVILASTPTATTANIQRAVVSKIEQGSVLSQITLTYHEMNLIALVPTLMFNTLTIREDDEICWMVQPSEISLLRGTNGI</sequence>
<evidence type="ECO:0000313" key="1">
    <source>
        <dbReference type="EMBL" id="DAB37828.1"/>
    </source>
</evidence>
<evidence type="ECO:0000313" key="2">
    <source>
        <dbReference type="Proteomes" id="UP000228859"/>
    </source>
</evidence>